<keyword evidence="2" id="KW-1185">Reference proteome</keyword>
<proteinExistence type="predicted"/>
<name>A0ACA9P8G1_9GLOM</name>
<reference evidence="1" key="1">
    <citation type="submission" date="2021-06" db="EMBL/GenBank/DDBJ databases">
        <authorList>
            <person name="Kallberg Y."/>
            <person name="Tangrot J."/>
            <person name="Rosling A."/>
        </authorList>
    </citation>
    <scope>NUCLEOTIDE SEQUENCE</scope>
    <source>
        <strain evidence="1">AU212A</strain>
    </source>
</reference>
<comment type="caution">
    <text evidence="1">The sequence shown here is derived from an EMBL/GenBank/DDBJ whole genome shotgun (WGS) entry which is preliminary data.</text>
</comment>
<organism evidence="1 2">
    <name type="scientific">Scutellospora calospora</name>
    <dbReference type="NCBI Taxonomy" id="85575"/>
    <lineage>
        <taxon>Eukaryota</taxon>
        <taxon>Fungi</taxon>
        <taxon>Fungi incertae sedis</taxon>
        <taxon>Mucoromycota</taxon>
        <taxon>Glomeromycotina</taxon>
        <taxon>Glomeromycetes</taxon>
        <taxon>Diversisporales</taxon>
        <taxon>Gigasporaceae</taxon>
        <taxon>Scutellospora</taxon>
    </lineage>
</organism>
<protein>
    <submittedName>
        <fullName evidence="1">5933_t:CDS:1</fullName>
    </submittedName>
</protein>
<evidence type="ECO:0000313" key="1">
    <source>
        <dbReference type="EMBL" id="CAG8696301.1"/>
    </source>
</evidence>
<evidence type="ECO:0000313" key="2">
    <source>
        <dbReference type="Proteomes" id="UP000789860"/>
    </source>
</evidence>
<feature type="non-terminal residue" evidence="1">
    <location>
        <position position="1"/>
    </location>
</feature>
<gene>
    <name evidence="1" type="ORF">SCALOS_LOCUS10328</name>
</gene>
<dbReference type="EMBL" id="CAJVPM010037761">
    <property type="protein sequence ID" value="CAG8696301.1"/>
    <property type="molecule type" value="Genomic_DNA"/>
</dbReference>
<feature type="non-terminal residue" evidence="1">
    <location>
        <position position="148"/>
    </location>
</feature>
<accession>A0ACA9P8G1</accession>
<dbReference type="Proteomes" id="UP000789860">
    <property type="component" value="Unassembled WGS sequence"/>
</dbReference>
<sequence>ISYSLFNEVRECFTRIETDSTVRVVIISGAGKLFSSGIDLSILSKVNEEAMDFARKAYYLRRFLKTLQDTYTAIESCKKPVIVVVHGACIGAGVELTTACDIRYCSQDAFFCIKEIDFGLAADLGTLQRLPKIVGNNSLVRELCFTGR</sequence>